<proteinExistence type="predicted"/>
<dbReference type="EMBL" id="KZ772802">
    <property type="protein sequence ID" value="PTQ30059.1"/>
    <property type="molecule type" value="Genomic_DNA"/>
</dbReference>
<gene>
    <name evidence="1" type="ORF">MARPO_0130s0015</name>
</gene>
<evidence type="ECO:0000313" key="2">
    <source>
        <dbReference type="Proteomes" id="UP000244005"/>
    </source>
</evidence>
<dbReference type="Gramene" id="Mp2g02070.1">
    <property type="protein sequence ID" value="Mp2g02070.1.cds"/>
    <property type="gene ID" value="Mp2g02070"/>
</dbReference>
<dbReference type="AlphaFoldDB" id="A0A2R6W8A3"/>
<reference evidence="2" key="1">
    <citation type="journal article" date="2017" name="Cell">
        <title>Insights into land plant evolution garnered from the Marchantia polymorpha genome.</title>
        <authorList>
            <person name="Bowman J.L."/>
            <person name="Kohchi T."/>
            <person name="Yamato K.T."/>
            <person name="Jenkins J."/>
            <person name="Shu S."/>
            <person name="Ishizaki K."/>
            <person name="Yamaoka S."/>
            <person name="Nishihama R."/>
            <person name="Nakamura Y."/>
            <person name="Berger F."/>
            <person name="Adam C."/>
            <person name="Aki S.S."/>
            <person name="Althoff F."/>
            <person name="Araki T."/>
            <person name="Arteaga-Vazquez M.A."/>
            <person name="Balasubrmanian S."/>
            <person name="Barry K."/>
            <person name="Bauer D."/>
            <person name="Boehm C.R."/>
            <person name="Briginshaw L."/>
            <person name="Caballero-Perez J."/>
            <person name="Catarino B."/>
            <person name="Chen F."/>
            <person name="Chiyoda S."/>
            <person name="Chovatia M."/>
            <person name="Davies K.M."/>
            <person name="Delmans M."/>
            <person name="Demura T."/>
            <person name="Dierschke T."/>
            <person name="Dolan L."/>
            <person name="Dorantes-Acosta A.E."/>
            <person name="Eklund D.M."/>
            <person name="Florent S.N."/>
            <person name="Flores-Sandoval E."/>
            <person name="Fujiyama A."/>
            <person name="Fukuzawa H."/>
            <person name="Galik B."/>
            <person name="Grimanelli D."/>
            <person name="Grimwood J."/>
            <person name="Grossniklaus U."/>
            <person name="Hamada T."/>
            <person name="Haseloff J."/>
            <person name="Hetherington A.J."/>
            <person name="Higo A."/>
            <person name="Hirakawa Y."/>
            <person name="Hundley H.N."/>
            <person name="Ikeda Y."/>
            <person name="Inoue K."/>
            <person name="Inoue S.I."/>
            <person name="Ishida S."/>
            <person name="Jia Q."/>
            <person name="Kakita M."/>
            <person name="Kanazawa T."/>
            <person name="Kawai Y."/>
            <person name="Kawashima T."/>
            <person name="Kennedy M."/>
            <person name="Kinose K."/>
            <person name="Kinoshita T."/>
            <person name="Kohara Y."/>
            <person name="Koide E."/>
            <person name="Komatsu K."/>
            <person name="Kopischke S."/>
            <person name="Kubo M."/>
            <person name="Kyozuka J."/>
            <person name="Lagercrantz U."/>
            <person name="Lin S.S."/>
            <person name="Lindquist E."/>
            <person name="Lipzen A.M."/>
            <person name="Lu C.W."/>
            <person name="De Luna E."/>
            <person name="Martienssen R.A."/>
            <person name="Minamino N."/>
            <person name="Mizutani M."/>
            <person name="Mizutani M."/>
            <person name="Mochizuki N."/>
            <person name="Monte I."/>
            <person name="Mosher R."/>
            <person name="Nagasaki H."/>
            <person name="Nakagami H."/>
            <person name="Naramoto S."/>
            <person name="Nishitani K."/>
            <person name="Ohtani M."/>
            <person name="Okamoto T."/>
            <person name="Okumura M."/>
            <person name="Phillips J."/>
            <person name="Pollak B."/>
            <person name="Reinders A."/>
            <person name="Rovekamp M."/>
            <person name="Sano R."/>
            <person name="Sawa S."/>
            <person name="Schmid M.W."/>
            <person name="Shirakawa M."/>
            <person name="Solano R."/>
            <person name="Spunde A."/>
            <person name="Suetsugu N."/>
            <person name="Sugano S."/>
            <person name="Sugiyama A."/>
            <person name="Sun R."/>
            <person name="Suzuki Y."/>
            <person name="Takenaka M."/>
            <person name="Takezawa D."/>
            <person name="Tomogane H."/>
            <person name="Tsuzuki M."/>
            <person name="Ueda T."/>
            <person name="Umeda M."/>
            <person name="Ward J.M."/>
            <person name="Watanabe Y."/>
            <person name="Yazaki K."/>
            <person name="Yokoyama R."/>
            <person name="Yoshitake Y."/>
            <person name="Yotsui I."/>
            <person name="Zachgo S."/>
            <person name="Schmutz J."/>
        </authorList>
    </citation>
    <scope>NUCLEOTIDE SEQUENCE [LARGE SCALE GENOMIC DNA]</scope>
    <source>
        <strain evidence="2">Tak-1</strain>
    </source>
</reference>
<keyword evidence="2" id="KW-1185">Reference proteome</keyword>
<sequence>MESIAMRDRKRTALGRQTELTRFFGINSLTNCCHLRWAYQLSENIPHISRYPYILDLSGVSRVPKCVHGVVTRNRRSRMASHAGRMDSRKSTALYALELRTFGMNLMVENSAQPPIAIQNVRAA</sequence>
<organism evidence="1 2">
    <name type="scientific">Marchantia polymorpha</name>
    <name type="common">Common liverwort</name>
    <name type="synonym">Marchantia aquatica</name>
    <dbReference type="NCBI Taxonomy" id="3197"/>
    <lineage>
        <taxon>Eukaryota</taxon>
        <taxon>Viridiplantae</taxon>
        <taxon>Streptophyta</taxon>
        <taxon>Embryophyta</taxon>
        <taxon>Marchantiophyta</taxon>
        <taxon>Marchantiopsida</taxon>
        <taxon>Marchantiidae</taxon>
        <taxon>Marchantiales</taxon>
        <taxon>Marchantiaceae</taxon>
        <taxon>Marchantia</taxon>
    </lineage>
</organism>
<evidence type="ECO:0000313" key="1">
    <source>
        <dbReference type="EMBL" id="PTQ30059.1"/>
    </source>
</evidence>
<accession>A0A2R6W8A3</accession>
<protein>
    <submittedName>
        <fullName evidence="1">Uncharacterized protein</fullName>
    </submittedName>
</protein>
<dbReference type="Proteomes" id="UP000244005">
    <property type="component" value="Unassembled WGS sequence"/>
</dbReference>
<name>A0A2R6W8A3_MARPO</name>